<dbReference type="InterPro" id="IPR000504">
    <property type="entry name" value="RRM_dom"/>
</dbReference>
<evidence type="ECO:0000256" key="5">
    <source>
        <dbReference type="PROSITE-ProRule" id="PRU00176"/>
    </source>
</evidence>
<organism evidence="8 9">
    <name type="scientific">Ascobolus immersus RN42</name>
    <dbReference type="NCBI Taxonomy" id="1160509"/>
    <lineage>
        <taxon>Eukaryota</taxon>
        <taxon>Fungi</taxon>
        <taxon>Dikarya</taxon>
        <taxon>Ascomycota</taxon>
        <taxon>Pezizomycotina</taxon>
        <taxon>Pezizomycetes</taxon>
        <taxon>Pezizales</taxon>
        <taxon>Ascobolaceae</taxon>
        <taxon>Ascobolus</taxon>
    </lineage>
</organism>
<dbReference type="GO" id="GO:0048026">
    <property type="term" value="P:positive regulation of mRNA splicing, via spliceosome"/>
    <property type="evidence" value="ECO:0007669"/>
    <property type="project" value="TreeGrafter"/>
</dbReference>
<dbReference type="PANTHER" id="PTHR48030:SF3">
    <property type="entry name" value="SPLICING FACTOR 3B SUBUNIT 4"/>
    <property type="match status" value="1"/>
</dbReference>
<keyword evidence="3 5" id="KW-0694">RNA-binding</keyword>
<dbReference type="EMBL" id="ML119646">
    <property type="protein sequence ID" value="RPA87426.1"/>
    <property type="molecule type" value="Genomic_DNA"/>
</dbReference>
<dbReference type="GO" id="GO:0000398">
    <property type="term" value="P:mRNA splicing, via spliceosome"/>
    <property type="evidence" value="ECO:0007669"/>
    <property type="project" value="UniProtKB-ARBA"/>
</dbReference>
<dbReference type="FunFam" id="3.30.70.330:FF:000895">
    <property type="entry name" value="Hsh49p"/>
    <property type="match status" value="1"/>
</dbReference>
<keyword evidence="2" id="KW-0677">Repeat</keyword>
<dbReference type="GO" id="GO:0005686">
    <property type="term" value="C:U2 snRNP"/>
    <property type="evidence" value="ECO:0007669"/>
    <property type="project" value="TreeGrafter"/>
</dbReference>
<dbReference type="InterPro" id="IPR052084">
    <property type="entry name" value="SF3B4_spliceosome_assoc"/>
</dbReference>
<dbReference type="CDD" id="cd12334">
    <property type="entry name" value="RRM1_SF3B4"/>
    <property type="match status" value="1"/>
</dbReference>
<evidence type="ECO:0000256" key="1">
    <source>
        <dbReference type="ARBA" id="ARBA00004123"/>
    </source>
</evidence>
<feature type="domain" description="RRM" evidence="7">
    <location>
        <begin position="14"/>
        <end position="92"/>
    </location>
</feature>
<dbReference type="GO" id="GO:0071011">
    <property type="term" value="C:precatalytic spliceosome"/>
    <property type="evidence" value="ECO:0007669"/>
    <property type="project" value="TreeGrafter"/>
</dbReference>
<comment type="subcellular location">
    <subcellularLocation>
        <location evidence="1">Nucleus</location>
    </subcellularLocation>
</comment>
<feature type="region of interest" description="Disordered" evidence="6">
    <location>
        <begin position="239"/>
        <end position="388"/>
    </location>
</feature>
<sequence length="388" mass="41306">MSKPGHHWDQDKEATVYVGNLDERVTDALVWELMLQAGRIVNVYLPKDRVTQVHQGFGFVEFKSEDDAEYAARIMNQVRLFGKPIRVNKASADKQKTAEIGAELHVRNLDPMVDEKTLYDTFSTFGNLIQIPKIARNEDGSSKCYGFISYDAFESADKAIDSMNGQYLMNKQIHVEYAFKKDGKNERHGDAAERLLAAQARKHNVQIAGSAIPPTIFGAPTGPAAGMGGPMPGMAPMGMGAVPPMAPRSMMQQQPPVPTGPYGGGYQQPPQQMGYAQQPQYPPRGPSGIPTGPAGAPPQGLPTRPPPSRPAGYPPPQQYSQPPPMPPGFVPTGPAAGNLPARPPAPYGAPPPPAGFGGPGGPPPGFGPGPGRGAPPPPPGFNNFASRR</sequence>
<name>A0A3N4INW6_ASCIM</name>
<evidence type="ECO:0000256" key="6">
    <source>
        <dbReference type="SAM" id="MobiDB-lite"/>
    </source>
</evidence>
<keyword evidence="4" id="KW-0539">Nucleus</keyword>
<dbReference type="Proteomes" id="UP000275078">
    <property type="component" value="Unassembled WGS sequence"/>
</dbReference>
<evidence type="ECO:0000259" key="7">
    <source>
        <dbReference type="PROSITE" id="PS50102"/>
    </source>
</evidence>
<feature type="domain" description="RRM" evidence="7">
    <location>
        <begin position="102"/>
        <end position="180"/>
    </location>
</feature>
<protein>
    <submittedName>
        <fullName evidence="8">RNA-binding domain-containing protein</fullName>
    </submittedName>
</protein>
<dbReference type="STRING" id="1160509.A0A3N4INW6"/>
<dbReference type="PROSITE" id="PS50102">
    <property type="entry name" value="RRM"/>
    <property type="match status" value="2"/>
</dbReference>
<feature type="compositionally biased region" description="Low complexity" evidence="6">
    <location>
        <begin position="267"/>
        <end position="279"/>
    </location>
</feature>
<dbReference type="InterPro" id="IPR035979">
    <property type="entry name" value="RBD_domain_sf"/>
</dbReference>
<keyword evidence="9" id="KW-1185">Reference proteome</keyword>
<gene>
    <name evidence="8" type="ORF">BJ508DRAFT_300698</name>
</gene>
<dbReference type="GO" id="GO:0003723">
    <property type="term" value="F:RNA binding"/>
    <property type="evidence" value="ECO:0007669"/>
    <property type="project" value="UniProtKB-UniRule"/>
</dbReference>
<evidence type="ECO:0000256" key="3">
    <source>
        <dbReference type="ARBA" id="ARBA00022884"/>
    </source>
</evidence>
<evidence type="ECO:0000256" key="4">
    <source>
        <dbReference type="ARBA" id="ARBA00023242"/>
    </source>
</evidence>
<evidence type="ECO:0000313" key="8">
    <source>
        <dbReference type="EMBL" id="RPA87426.1"/>
    </source>
</evidence>
<dbReference type="FunFam" id="3.30.70.330:FF:000121">
    <property type="entry name" value="Splicing factor 3b subunit 4"/>
    <property type="match status" value="1"/>
</dbReference>
<dbReference type="Pfam" id="PF00076">
    <property type="entry name" value="RRM_1"/>
    <property type="match status" value="2"/>
</dbReference>
<dbReference type="Gene3D" id="3.30.70.330">
    <property type="match status" value="2"/>
</dbReference>
<dbReference type="GO" id="GO:0005730">
    <property type="term" value="C:nucleolus"/>
    <property type="evidence" value="ECO:0007669"/>
    <property type="project" value="TreeGrafter"/>
</dbReference>
<proteinExistence type="predicted"/>
<dbReference type="SUPFAM" id="SSF54928">
    <property type="entry name" value="RNA-binding domain, RBD"/>
    <property type="match status" value="1"/>
</dbReference>
<evidence type="ECO:0000313" key="9">
    <source>
        <dbReference type="Proteomes" id="UP000275078"/>
    </source>
</evidence>
<reference evidence="8 9" key="1">
    <citation type="journal article" date="2018" name="Nat. Ecol. Evol.">
        <title>Pezizomycetes genomes reveal the molecular basis of ectomycorrhizal truffle lifestyle.</title>
        <authorList>
            <person name="Murat C."/>
            <person name="Payen T."/>
            <person name="Noel B."/>
            <person name="Kuo A."/>
            <person name="Morin E."/>
            <person name="Chen J."/>
            <person name="Kohler A."/>
            <person name="Krizsan K."/>
            <person name="Balestrini R."/>
            <person name="Da Silva C."/>
            <person name="Montanini B."/>
            <person name="Hainaut M."/>
            <person name="Levati E."/>
            <person name="Barry K.W."/>
            <person name="Belfiori B."/>
            <person name="Cichocki N."/>
            <person name="Clum A."/>
            <person name="Dockter R.B."/>
            <person name="Fauchery L."/>
            <person name="Guy J."/>
            <person name="Iotti M."/>
            <person name="Le Tacon F."/>
            <person name="Lindquist E.A."/>
            <person name="Lipzen A."/>
            <person name="Malagnac F."/>
            <person name="Mello A."/>
            <person name="Molinier V."/>
            <person name="Miyauchi S."/>
            <person name="Poulain J."/>
            <person name="Riccioni C."/>
            <person name="Rubini A."/>
            <person name="Sitrit Y."/>
            <person name="Splivallo R."/>
            <person name="Traeger S."/>
            <person name="Wang M."/>
            <person name="Zifcakova L."/>
            <person name="Wipf D."/>
            <person name="Zambonelli A."/>
            <person name="Paolocci F."/>
            <person name="Nowrousian M."/>
            <person name="Ottonello S."/>
            <person name="Baldrian P."/>
            <person name="Spatafora J.W."/>
            <person name="Henrissat B."/>
            <person name="Nagy L.G."/>
            <person name="Aury J.M."/>
            <person name="Wincker P."/>
            <person name="Grigoriev I.V."/>
            <person name="Bonfante P."/>
            <person name="Martin F.M."/>
        </authorList>
    </citation>
    <scope>NUCLEOTIDE SEQUENCE [LARGE SCALE GENOMIC DNA]</scope>
    <source>
        <strain evidence="8 9">RN42</strain>
    </source>
</reference>
<dbReference type="OrthoDB" id="10259687at2759"/>
<dbReference type="InterPro" id="IPR012677">
    <property type="entry name" value="Nucleotide-bd_a/b_plait_sf"/>
</dbReference>
<accession>A0A3N4INW6</accession>
<dbReference type="AlphaFoldDB" id="A0A3N4INW6"/>
<evidence type="ECO:0000256" key="2">
    <source>
        <dbReference type="ARBA" id="ARBA00022737"/>
    </source>
</evidence>
<feature type="compositionally biased region" description="Pro residues" evidence="6">
    <location>
        <begin position="295"/>
        <end position="329"/>
    </location>
</feature>
<dbReference type="PANTHER" id="PTHR48030">
    <property type="entry name" value="SPLICING FACTOR 3B SUBUNIT 4"/>
    <property type="match status" value="1"/>
</dbReference>
<dbReference type="SMART" id="SM00360">
    <property type="entry name" value="RRM"/>
    <property type="match status" value="2"/>
</dbReference>
<dbReference type="InterPro" id="IPR034158">
    <property type="entry name" value="SF3B4_RRM1"/>
</dbReference>
<feature type="compositionally biased region" description="Pro residues" evidence="6">
    <location>
        <begin position="341"/>
        <end position="380"/>
    </location>
</feature>